<evidence type="ECO:0000313" key="2">
    <source>
        <dbReference type="EMBL" id="EQB48611.1"/>
    </source>
</evidence>
<sequence>MKSHGGSHNGQVRLIKSAKSDIGNKRNRRAILVVRRIMDDKGFHAKTEVDIKSRHIARVMQEINNDVEDISLKSNPPVVSLEIFYHNCAALQERLDEARNCNATDSDLVEDLEETVKFSQEEHATNIANLVPLLNAGEITWDLMWAIFPPNILVYRYHRLIEEDQVLKVRAIRQVKRFDKQKYWQLDCRIVADDGAKFGLAYEPFLMKIDEFNGARKIMDLRIFPLKYHARAEEVRANALSRGRRFAELHEPRVMQTSGPAMFEKRTTLWEPCPIKFASFGRMMIDPAAFRSTNPNIAFMPEVHRGLSREQLKEEELIVCTPVVFGFCFGNKKWGGFAMSRLLDVKWNDQAFHDLVLDKPTKMLVHSLVKQHSSQADDFDDIVSGKGKGIISLFSGPPGSGKTLTAEAVAEITKRPLYSVSAGDLGIEPKDVDRTLGEILELSHKWNAVLLLDEADVFLQQRESRDIQRNALVSIFLRQLEYFQGILILTTNRIAQCDAAFESRVHISIDYPDLDESARRQIWSTFLRRLKDMHQGSVADIGEADISRLATLEINGRKIKNIFSSARIIAKEMKQVLSMSHIDLVLNANNIGVKRKGPELGEIQTNGA</sequence>
<protein>
    <recommendedName>
        <fullName evidence="1">AAA+ ATPase domain-containing protein</fullName>
    </recommendedName>
</protein>
<dbReference type="GO" id="GO:0016887">
    <property type="term" value="F:ATP hydrolysis activity"/>
    <property type="evidence" value="ECO:0007669"/>
    <property type="project" value="InterPro"/>
</dbReference>
<dbReference type="Pfam" id="PF22942">
    <property type="entry name" value="DUF7025"/>
    <property type="match status" value="1"/>
</dbReference>
<dbReference type="CDD" id="cd19481">
    <property type="entry name" value="RecA-like_protease"/>
    <property type="match status" value="1"/>
</dbReference>
<dbReference type="PANTHER" id="PTHR46411:SF3">
    <property type="entry name" value="AAA+ ATPASE DOMAIN-CONTAINING PROTEIN"/>
    <property type="match status" value="1"/>
</dbReference>
<dbReference type="SMART" id="SM00382">
    <property type="entry name" value="AAA"/>
    <property type="match status" value="1"/>
</dbReference>
<dbReference type="InterPro" id="IPR003593">
    <property type="entry name" value="AAA+_ATPase"/>
</dbReference>
<dbReference type="InterPro" id="IPR054289">
    <property type="entry name" value="DUF7025"/>
</dbReference>
<dbReference type="GO" id="GO:0005524">
    <property type="term" value="F:ATP binding"/>
    <property type="evidence" value="ECO:0007669"/>
    <property type="project" value="InterPro"/>
</dbReference>
<dbReference type="InterPro" id="IPR027417">
    <property type="entry name" value="P-loop_NTPase"/>
</dbReference>
<dbReference type="SUPFAM" id="SSF52540">
    <property type="entry name" value="P-loop containing nucleoside triphosphate hydrolases"/>
    <property type="match status" value="1"/>
</dbReference>
<dbReference type="OrthoDB" id="10042665at2759"/>
<dbReference type="Pfam" id="PF00004">
    <property type="entry name" value="AAA"/>
    <property type="match status" value="1"/>
</dbReference>
<dbReference type="OMA" id="YRGILIF"/>
<dbReference type="PANTHER" id="PTHR46411">
    <property type="entry name" value="FAMILY ATPASE, PUTATIVE-RELATED"/>
    <property type="match status" value="1"/>
</dbReference>
<comment type="caution">
    <text evidence="2">The sequence shown here is derived from an EMBL/GenBank/DDBJ whole genome shotgun (WGS) entry which is preliminary data.</text>
</comment>
<proteinExistence type="predicted"/>
<dbReference type="AlphaFoldDB" id="T0LA92"/>
<dbReference type="STRING" id="1237896.T0LA92"/>
<organism evidence="2 3">
    <name type="scientific">Colletotrichum gloeosporioides (strain Cg-14)</name>
    <name type="common">Anthracnose fungus</name>
    <name type="synonym">Glomerella cingulata</name>
    <dbReference type="NCBI Taxonomy" id="1237896"/>
    <lineage>
        <taxon>Eukaryota</taxon>
        <taxon>Fungi</taxon>
        <taxon>Dikarya</taxon>
        <taxon>Ascomycota</taxon>
        <taxon>Pezizomycotina</taxon>
        <taxon>Sordariomycetes</taxon>
        <taxon>Hypocreomycetidae</taxon>
        <taxon>Glomerellales</taxon>
        <taxon>Glomerellaceae</taxon>
        <taxon>Colletotrichum</taxon>
        <taxon>Colletotrichum gloeosporioides species complex</taxon>
    </lineage>
</organism>
<dbReference type="Proteomes" id="UP000015530">
    <property type="component" value="Unassembled WGS sequence"/>
</dbReference>
<gene>
    <name evidence="2" type="ORF">CGLO_12148</name>
</gene>
<accession>T0LA92</accession>
<dbReference type="Gene3D" id="3.40.50.300">
    <property type="entry name" value="P-loop containing nucleotide triphosphate hydrolases"/>
    <property type="match status" value="1"/>
</dbReference>
<dbReference type="InterPro" id="IPR003959">
    <property type="entry name" value="ATPase_AAA_core"/>
</dbReference>
<evidence type="ECO:0000259" key="1">
    <source>
        <dbReference type="SMART" id="SM00382"/>
    </source>
</evidence>
<reference evidence="3" key="1">
    <citation type="journal article" date="2013" name="Mol. Plant Microbe Interact.">
        <title>Global aspects of pacC regulation of pathogenicity genes in Colletotrichum gloeosporioides as revealed by transcriptome analysis.</title>
        <authorList>
            <person name="Alkan N."/>
            <person name="Meng X."/>
            <person name="Friedlander G."/>
            <person name="Reuveni E."/>
            <person name="Sukno S."/>
            <person name="Sherman A."/>
            <person name="Thon M."/>
            <person name="Fluhr R."/>
            <person name="Prusky D."/>
        </authorList>
    </citation>
    <scope>NUCLEOTIDE SEQUENCE [LARGE SCALE GENOMIC DNA]</scope>
    <source>
        <strain evidence="3">Cg-14</strain>
    </source>
</reference>
<name>T0LA92_COLGC</name>
<feature type="domain" description="AAA+ ATPase" evidence="1">
    <location>
        <begin position="388"/>
        <end position="515"/>
    </location>
</feature>
<dbReference type="HOGENOM" id="CLU_004471_6_2_1"/>
<evidence type="ECO:0000313" key="3">
    <source>
        <dbReference type="Proteomes" id="UP000015530"/>
    </source>
</evidence>
<dbReference type="EMBL" id="AMYD01002571">
    <property type="protein sequence ID" value="EQB48611.1"/>
    <property type="molecule type" value="Genomic_DNA"/>
</dbReference>